<evidence type="ECO:0000256" key="4">
    <source>
        <dbReference type="ARBA" id="ARBA00022989"/>
    </source>
</evidence>
<dbReference type="InterPro" id="IPR001708">
    <property type="entry name" value="YidC/ALB3/OXA1/COX18"/>
</dbReference>
<reference evidence="9" key="1">
    <citation type="journal article" date="2021" name="bioRxiv">
        <title>Whole Genome Assembly and Annotation of Northern Wild Rice, Zizania palustris L., Supports a Whole Genome Duplication in the Zizania Genus.</title>
        <authorList>
            <person name="Haas M."/>
            <person name="Kono T."/>
            <person name="Macchietto M."/>
            <person name="Millas R."/>
            <person name="McGilp L."/>
            <person name="Shao M."/>
            <person name="Duquette J."/>
            <person name="Hirsch C.N."/>
            <person name="Kimball J."/>
        </authorList>
    </citation>
    <scope>NUCLEOTIDE SEQUENCE</scope>
    <source>
        <tissue evidence="9">Fresh leaf tissue</tissue>
    </source>
</reference>
<dbReference type="GO" id="GO:0032977">
    <property type="term" value="F:membrane insertase activity"/>
    <property type="evidence" value="ECO:0007669"/>
    <property type="project" value="InterPro"/>
</dbReference>
<comment type="similarity">
    <text evidence="6">Belongs to the OXA1/ALB3/YidC family.</text>
</comment>
<accession>A0A8J5T3F1</accession>
<keyword evidence="4" id="KW-1133">Transmembrane helix</keyword>
<feature type="domain" description="Membrane insertase YidC/Oxa/ALB C-terminal" evidence="8">
    <location>
        <begin position="161"/>
        <end position="330"/>
    </location>
</feature>
<dbReference type="EMBL" id="JAAALK010000283">
    <property type="protein sequence ID" value="KAG8073165.1"/>
    <property type="molecule type" value="Genomic_DNA"/>
</dbReference>
<protein>
    <recommendedName>
        <fullName evidence="8">Membrane insertase YidC/Oxa/ALB C-terminal domain-containing protein</fullName>
    </recommendedName>
</protein>
<dbReference type="CDD" id="cd20069">
    <property type="entry name" value="5TM_Oxa1-like"/>
    <property type="match status" value="1"/>
</dbReference>
<sequence>MAFLGRRSLASGLSRHLSSRLHPYVSHVLPSHDDQSGNPSPSVPIPAQPPPFPSVPRSLSRSEALSLPLPFGLRHAAHRNFSTSSSTSPSAKEFDVSADVLLDAAPPVSVPGDVLSDVASSVAVPSPFPGEVAAAAADSFPPVAALQYLIDGVHSFTELNWWACIAITTVLIRTLTVPLLVNQMKSMTKLNVIRSDIEAINLEMQTSTDPQSMLEGKKKLGDLFLRHGVTPLTPLKGLFFQAPIFMSFFFAISNMVEKVSSFKGGGIYWFIDLTTPDELFILPVLTSLSFLVTVELNMQDGMEGNPMLNTMKKFSRVMAVMTIPFTMSFPKV</sequence>
<comment type="caution">
    <text evidence="9">The sequence shown here is derived from an EMBL/GenBank/DDBJ whole genome shotgun (WGS) entry which is preliminary data.</text>
</comment>
<dbReference type="GO" id="GO:0005743">
    <property type="term" value="C:mitochondrial inner membrane"/>
    <property type="evidence" value="ECO:0007669"/>
    <property type="project" value="TreeGrafter"/>
</dbReference>
<evidence type="ECO:0000256" key="6">
    <source>
        <dbReference type="RuleBase" id="RU003945"/>
    </source>
</evidence>
<keyword evidence="3 6" id="KW-0812">Transmembrane</keyword>
<evidence type="ECO:0000256" key="7">
    <source>
        <dbReference type="SAM" id="MobiDB-lite"/>
    </source>
</evidence>
<name>A0A8J5T3F1_ZIZPA</name>
<evidence type="ECO:0000256" key="3">
    <source>
        <dbReference type="ARBA" id="ARBA00022692"/>
    </source>
</evidence>
<evidence type="ECO:0000313" key="10">
    <source>
        <dbReference type="Proteomes" id="UP000729402"/>
    </source>
</evidence>
<dbReference type="AlphaFoldDB" id="A0A8J5T3F1"/>
<organism evidence="9 10">
    <name type="scientific">Zizania palustris</name>
    <name type="common">Northern wild rice</name>
    <dbReference type="NCBI Taxonomy" id="103762"/>
    <lineage>
        <taxon>Eukaryota</taxon>
        <taxon>Viridiplantae</taxon>
        <taxon>Streptophyta</taxon>
        <taxon>Embryophyta</taxon>
        <taxon>Tracheophyta</taxon>
        <taxon>Spermatophyta</taxon>
        <taxon>Magnoliopsida</taxon>
        <taxon>Liliopsida</taxon>
        <taxon>Poales</taxon>
        <taxon>Poaceae</taxon>
        <taxon>BOP clade</taxon>
        <taxon>Oryzoideae</taxon>
        <taxon>Oryzeae</taxon>
        <taxon>Zizaniinae</taxon>
        <taxon>Zizania</taxon>
    </lineage>
</organism>
<keyword evidence="5" id="KW-0472">Membrane</keyword>
<evidence type="ECO:0000256" key="1">
    <source>
        <dbReference type="ARBA" id="ARBA00004141"/>
    </source>
</evidence>
<evidence type="ECO:0000256" key="2">
    <source>
        <dbReference type="ARBA" id="ARBA00010583"/>
    </source>
</evidence>
<evidence type="ECO:0000256" key="5">
    <source>
        <dbReference type="ARBA" id="ARBA00023136"/>
    </source>
</evidence>
<dbReference type="InterPro" id="IPR028055">
    <property type="entry name" value="YidC/Oxa/ALB_C"/>
</dbReference>
<dbReference type="OrthoDB" id="2148490at2759"/>
<proteinExistence type="inferred from homology"/>
<comment type="subcellular location">
    <subcellularLocation>
        <location evidence="1 6">Membrane</location>
        <topology evidence="1 6">Multi-pass membrane protein</topology>
    </subcellularLocation>
</comment>
<feature type="region of interest" description="Disordered" evidence="7">
    <location>
        <begin position="27"/>
        <end position="58"/>
    </location>
</feature>
<dbReference type="PANTHER" id="PTHR12428">
    <property type="entry name" value="OXA1"/>
    <property type="match status" value="1"/>
</dbReference>
<dbReference type="PANTHER" id="PTHR12428:SF34">
    <property type="entry name" value="MITOCHONDRIAL INNER MEMBRANE PROTEIN OXA1-LIKE"/>
    <property type="match status" value="1"/>
</dbReference>
<dbReference type="GO" id="GO:0032979">
    <property type="term" value="P:protein insertion into mitochondrial inner membrane from matrix"/>
    <property type="evidence" value="ECO:0007669"/>
    <property type="project" value="TreeGrafter"/>
</dbReference>
<dbReference type="Proteomes" id="UP000729402">
    <property type="component" value="Unassembled WGS sequence"/>
</dbReference>
<reference evidence="9" key="2">
    <citation type="submission" date="2021-02" db="EMBL/GenBank/DDBJ databases">
        <authorList>
            <person name="Kimball J.A."/>
            <person name="Haas M.W."/>
            <person name="Macchietto M."/>
            <person name="Kono T."/>
            <person name="Duquette J."/>
            <person name="Shao M."/>
        </authorList>
    </citation>
    <scope>NUCLEOTIDE SEQUENCE</scope>
    <source>
        <tissue evidence="9">Fresh leaf tissue</tissue>
    </source>
</reference>
<feature type="compositionally biased region" description="Pro residues" evidence="7">
    <location>
        <begin position="41"/>
        <end position="54"/>
    </location>
</feature>
<keyword evidence="10" id="KW-1185">Reference proteome</keyword>
<evidence type="ECO:0000259" key="8">
    <source>
        <dbReference type="Pfam" id="PF02096"/>
    </source>
</evidence>
<evidence type="ECO:0000313" key="9">
    <source>
        <dbReference type="EMBL" id="KAG8073165.1"/>
    </source>
</evidence>
<comment type="similarity">
    <text evidence="2">Belongs to the OXA1/ALB3/YidC (TC 2.A.9.2) family.</text>
</comment>
<dbReference type="Pfam" id="PF02096">
    <property type="entry name" value="60KD_IMP"/>
    <property type="match status" value="1"/>
</dbReference>
<gene>
    <name evidence="9" type="ORF">GUJ93_ZPchr0006g41426</name>
</gene>